<dbReference type="PANTHER" id="PTHR44196">
    <property type="entry name" value="DEHYDROGENASE/REDUCTASE SDR FAMILY MEMBER 7B"/>
    <property type="match status" value="1"/>
</dbReference>
<dbReference type="SUPFAM" id="SSF51735">
    <property type="entry name" value="NAD(P)-binding Rossmann-fold domains"/>
    <property type="match status" value="1"/>
</dbReference>
<reference evidence="5 6" key="1">
    <citation type="submission" date="2019-02" db="EMBL/GenBank/DDBJ databases">
        <title>Deep-cultivation of Planctomycetes and their phenomic and genomic characterization uncovers novel biology.</title>
        <authorList>
            <person name="Wiegand S."/>
            <person name="Jogler M."/>
            <person name="Boedeker C."/>
            <person name="Pinto D."/>
            <person name="Vollmers J."/>
            <person name="Rivas-Marin E."/>
            <person name="Kohn T."/>
            <person name="Peeters S.H."/>
            <person name="Heuer A."/>
            <person name="Rast P."/>
            <person name="Oberbeckmann S."/>
            <person name="Bunk B."/>
            <person name="Jeske O."/>
            <person name="Meyerdierks A."/>
            <person name="Storesund J.E."/>
            <person name="Kallscheuer N."/>
            <person name="Luecker S."/>
            <person name="Lage O.M."/>
            <person name="Pohl T."/>
            <person name="Merkel B.J."/>
            <person name="Hornburger P."/>
            <person name="Mueller R.-W."/>
            <person name="Bruemmer F."/>
            <person name="Labrenz M."/>
            <person name="Spormann A.M."/>
            <person name="Op Den Camp H."/>
            <person name="Overmann J."/>
            <person name="Amann R."/>
            <person name="Jetten M.S.M."/>
            <person name="Mascher T."/>
            <person name="Medema M.H."/>
            <person name="Devos D.P."/>
            <person name="Kaster A.-K."/>
            <person name="Ovreas L."/>
            <person name="Rohde M."/>
            <person name="Galperin M.Y."/>
            <person name="Jogler C."/>
        </authorList>
    </citation>
    <scope>NUCLEOTIDE SEQUENCE [LARGE SCALE GENOMIC DNA]</scope>
    <source>
        <strain evidence="5 6">CA13</strain>
    </source>
</reference>
<dbReference type="EC" id="1.-.-.-" evidence="5"/>
<dbReference type="AlphaFoldDB" id="A0A5C5Z806"/>
<protein>
    <submittedName>
        <fullName evidence="5">Putative oxidoreductase</fullName>
        <ecNumber evidence="5">1.-.-.-</ecNumber>
    </submittedName>
</protein>
<dbReference type="InterPro" id="IPR057326">
    <property type="entry name" value="KR_dom"/>
</dbReference>
<keyword evidence="2 5" id="KW-0560">Oxidoreductase</keyword>
<dbReference type="Gene3D" id="3.40.50.720">
    <property type="entry name" value="NAD(P)-binding Rossmann-like Domain"/>
    <property type="match status" value="1"/>
</dbReference>
<proteinExistence type="inferred from homology"/>
<name>A0A5C5Z806_9BACT</name>
<comment type="similarity">
    <text evidence="1 3">Belongs to the short-chain dehydrogenases/reductases (SDR) family.</text>
</comment>
<evidence type="ECO:0000256" key="1">
    <source>
        <dbReference type="ARBA" id="ARBA00006484"/>
    </source>
</evidence>
<feature type="domain" description="Ketoreductase" evidence="4">
    <location>
        <begin position="8"/>
        <end position="190"/>
    </location>
</feature>
<evidence type="ECO:0000313" key="5">
    <source>
        <dbReference type="EMBL" id="TWT83206.1"/>
    </source>
</evidence>
<dbReference type="CDD" id="cd05233">
    <property type="entry name" value="SDR_c"/>
    <property type="match status" value="1"/>
</dbReference>
<comment type="caution">
    <text evidence="5">The sequence shown here is derived from an EMBL/GenBank/DDBJ whole genome shotgun (WGS) entry which is preliminary data.</text>
</comment>
<dbReference type="PRINTS" id="PR00080">
    <property type="entry name" value="SDRFAMILY"/>
</dbReference>
<gene>
    <name evidence="5" type="ORF">CA13_46690</name>
</gene>
<keyword evidence="6" id="KW-1185">Reference proteome</keyword>
<dbReference type="PANTHER" id="PTHR44196:SF1">
    <property type="entry name" value="DEHYDROGENASE_REDUCTASE SDR FAMILY MEMBER 7B"/>
    <property type="match status" value="1"/>
</dbReference>
<dbReference type="PRINTS" id="PR00081">
    <property type="entry name" value="GDHRDH"/>
</dbReference>
<dbReference type="Proteomes" id="UP000315010">
    <property type="component" value="Unassembled WGS sequence"/>
</dbReference>
<accession>A0A5C5Z806</accession>
<organism evidence="5 6">
    <name type="scientific">Novipirellula herctigrandis</name>
    <dbReference type="NCBI Taxonomy" id="2527986"/>
    <lineage>
        <taxon>Bacteria</taxon>
        <taxon>Pseudomonadati</taxon>
        <taxon>Planctomycetota</taxon>
        <taxon>Planctomycetia</taxon>
        <taxon>Pirellulales</taxon>
        <taxon>Pirellulaceae</taxon>
        <taxon>Novipirellula</taxon>
    </lineage>
</organism>
<evidence type="ECO:0000256" key="3">
    <source>
        <dbReference type="RuleBase" id="RU000363"/>
    </source>
</evidence>
<dbReference type="InterPro" id="IPR002347">
    <property type="entry name" value="SDR_fam"/>
</dbReference>
<dbReference type="InterPro" id="IPR036291">
    <property type="entry name" value="NAD(P)-bd_dom_sf"/>
</dbReference>
<dbReference type="Pfam" id="PF00106">
    <property type="entry name" value="adh_short"/>
    <property type="match status" value="1"/>
</dbReference>
<dbReference type="RefSeq" id="WP_419194669.1">
    <property type="nucleotide sequence ID" value="NZ_SJPJ01000001.1"/>
</dbReference>
<dbReference type="PROSITE" id="PS00061">
    <property type="entry name" value="ADH_SHORT"/>
    <property type="match status" value="1"/>
</dbReference>
<dbReference type="InterPro" id="IPR020904">
    <property type="entry name" value="Sc_DH/Rdtase_CS"/>
</dbReference>
<evidence type="ECO:0000259" key="4">
    <source>
        <dbReference type="SMART" id="SM00822"/>
    </source>
</evidence>
<dbReference type="GO" id="GO:0016491">
    <property type="term" value="F:oxidoreductase activity"/>
    <property type="evidence" value="ECO:0007669"/>
    <property type="project" value="UniProtKB-KW"/>
</dbReference>
<dbReference type="SMART" id="SM00822">
    <property type="entry name" value="PKS_KR"/>
    <property type="match status" value="1"/>
</dbReference>
<sequence length="272" mass="28294">MPSSPPSPVAIITGGSSGLGKAIAETFLAAGFAIVIVGRNQARLELAREELATRGSAVIVVADVSTEAGAAKINAAAQQHFGRLDVLINCVGASDRGLAENLSTDRLDELVKQNVHTALLCSDAALPLLEISGGVIVNIGSLAAKVGARYLGGYCIAKHALAGLTQQMRLELKPRGVHVALVNPGPIQRSDAGSRYQSQIDDNVPSQAARPGGGTKLKGLPPEKVAAAVLRCVTHRCPDVVLPGYLRILIAVGHLSPRLGDWLLLKFSSSKE</sequence>
<dbReference type="GO" id="GO:0016020">
    <property type="term" value="C:membrane"/>
    <property type="evidence" value="ECO:0007669"/>
    <property type="project" value="TreeGrafter"/>
</dbReference>
<evidence type="ECO:0000313" key="6">
    <source>
        <dbReference type="Proteomes" id="UP000315010"/>
    </source>
</evidence>
<dbReference type="EMBL" id="SJPJ01000001">
    <property type="protein sequence ID" value="TWT83206.1"/>
    <property type="molecule type" value="Genomic_DNA"/>
</dbReference>
<evidence type="ECO:0000256" key="2">
    <source>
        <dbReference type="ARBA" id="ARBA00023002"/>
    </source>
</evidence>